<reference evidence="5 6" key="1">
    <citation type="journal article" date="2012" name="Int. J. Syst. Evol. Microbiol.">
        <title>Shewanella dokdonensis sp. nov., isolated from seawater.</title>
        <authorList>
            <person name="Sung H.R."/>
            <person name="Yoon J.H."/>
            <person name="Ghim S.Y."/>
        </authorList>
    </citation>
    <scope>NUCLEOTIDE SEQUENCE [LARGE SCALE GENOMIC DNA]</scope>
    <source>
        <strain evidence="5 6">DSM 23626</strain>
    </source>
</reference>
<protein>
    <submittedName>
        <fullName evidence="5">Molybdate ABC transporter substrate-binding protein</fullName>
    </submittedName>
</protein>
<dbReference type="Pfam" id="PF13531">
    <property type="entry name" value="SBP_bac_11"/>
    <property type="match status" value="1"/>
</dbReference>
<feature type="signal peptide" evidence="4">
    <location>
        <begin position="1"/>
        <end position="24"/>
    </location>
</feature>
<sequence length="256" mass="27374">MMKSLMRVLLASALGLVLSFGVSAKEKVTVFAAASLTNALTDIGQNFDKEHGTETVFSFASSSTLARQIAQGAPAELFLSANQKWMDYLVENKAVDSSSRVTLLHNALVLIAPKDSAVKDVTISASWDLKAAVADSRLAVGDPDHVPAGRYAKESLENLNLWAQAEPLLARANNVRAALALVERGEAQLGIVYATDALVSKEVKTVAVFPESSHKAIAYPLALVNSKPSTAAKAFYDYLKTDAAKAVFVKYGFIIK</sequence>
<keyword evidence="2" id="KW-0479">Metal-binding</keyword>
<dbReference type="PANTHER" id="PTHR30632:SF17">
    <property type="entry name" value="MOLYBDATE-BINDING PROTEIN MODA"/>
    <property type="match status" value="1"/>
</dbReference>
<proteinExistence type="inferred from homology"/>
<dbReference type="InterPro" id="IPR005950">
    <property type="entry name" value="ModA"/>
</dbReference>
<dbReference type="NCBIfam" id="TIGR01256">
    <property type="entry name" value="modA"/>
    <property type="match status" value="1"/>
</dbReference>
<evidence type="ECO:0000256" key="4">
    <source>
        <dbReference type="SAM" id="SignalP"/>
    </source>
</evidence>
<dbReference type="NCBIfam" id="NF007958">
    <property type="entry name" value="PRK10677.1"/>
    <property type="match status" value="1"/>
</dbReference>
<feature type="chain" id="PRO_5046169994" evidence="4">
    <location>
        <begin position="25"/>
        <end position="256"/>
    </location>
</feature>
<evidence type="ECO:0000256" key="2">
    <source>
        <dbReference type="ARBA" id="ARBA00022723"/>
    </source>
</evidence>
<dbReference type="PIRSF" id="PIRSF004846">
    <property type="entry name" value="ModA"/>
    <property type="match status" value="1"/>
</dbReference>
<name>A0ABX8DII6_9GAMM</name>
<keyword evidence="3 4" id="KW-0732">Signal</keyword>
<dbReference type="RefSeq" id="WP_213683069.1">
    <property type="nucleotide sequence ID" value="NZ_CP074572.1"/>
</dbReference>
<evidence type="ECO:0000313" key="5">
    <source>
        <dbReference type="EMBL" id="QVK24481.1"/>
    </source>
</evidence>
<comment type="similarity">
    <text evidence="1">Belongs to the bacterial solute-binding protein ModA family.</text>
</comment>
<evidence type="ECO:0000256" key="3">
    <source>
        <dbReference type="ARBA" id="ARBA00022729"/>
    </source>
</evidence>
<dbReference type="Proteomes" id="UP000676428">
    <property type="component" value="Chromosome"/>
</dbReference>
<gene>
    <name evidence="5" type="primary">modA</name>
    <name evidence="5" type="ORF">KHX94_08460</name>
</gene>
<dbReference type="CDD" id="cd13536">
    <property type="entry name" value="PBP2_EcModA"/>
    <property type="match status" value="1"/>
</dbReference>
<dbReference type="EMBL" id="CP074572">
    <property type="protein sequence ID" value="QVK24481.1"/>
    <property type="molecule type" value="Genomic_DNA"/>
</dbReference>
<organism evidence="5 6">
    <name type="scientific">Shewanella dokdonensis</name>
    <dbReference type="NCBI Taxonomy" id="712036"/>
    <lineage>
        <taxon>Bacteria</taxon>
        <taxon>Pseudomonadati</taxon>
        <taxon>Pseudomonadota</taxon>
        <taxon>Gammaproteobacteria</taxon>
        <taxon>Alteromonadales</taxon>
        <taxon>Shewanellaceae</taxon>
        <taxon>Shewanella</taxon>
    </lineage>
</organism>
<evidence type="ECO:0000256" key="1">
    <source>
        <dbReference type="ARBA" id="ARBA00009175"/>
    </source>
</evidence>
<accession>A0ABX8DII6</accession>
<keyword evidence="6" id="KW-1185">Reference proteome</keyword>
<dbReference type="SUPFAM" id="SSF53850">
    <property type="entry name" value="Periplasmic binding protein-like II"/>
    <property type="match status" value="1"/>
</dbReference>
<evidence type="ECO:0000313" key="6">
    <source>
        <dbReference type="Proteomes" id="UP000676428"/>
    </source>
</evidence>
<dbReference type="Gene3D" id="3.40.190.10">
    <property type="entry name" value="Periplasmic binding protein-like II"/>
    <property type="match status" value="2"/>
</dbReference>
<dbReference type="InterPro" id="IPR050682">
    <property type="entry name" value="ModA/WtpA"/>
</dbReference>
<dbReference type="PANTHER" id="PTHR30632">
    <property type="entry name" value="MOLYBDATE-BINDING PERIPLASMIC PROTEIN"/>
    <property type="match status" value="1"/>
</dbReference>